<evidence type="ECO:0000259" key="6">
    <source>
        <dbReference type="Pfam" id="PF08240"/>
    </source>
</evidence>
<name>A0A0K0XVF2_9GAMM</name>
<dbReference type="Gene3D" id="3.40.50.720">
    <property type="entry name" value="NAD(P)-binding Rossmann-like Domain"/>
    <property type="match status" value="1"/>
</dbReference>
<dbReference type="AlphaFoldDB" id="A0A0K0XVF2"/>
<dbReference type="Pfam" id="PF13602">
    <property type="entry name" value="ADH_zinc_N_2"/>
    <property type="match status" value="1"/>
</dbReference>
<sequence length="351" mass="37922">MRAMQLQSIGPIRPDSEPLVEVEVLAPSPASGELKLRIEACAVCHTELDQIEGRVPTTLPRIPGHQVIGTVIECGRDVPARRLGQRVGVGWIASACGHCRWCERGEENLCPEFQGTGCDRDGGYAEFMTIPAAFAVPIPKSLDPIHAAPMLCAGAIGFRSLKLADLVNGQVLGLTGFGASNHLVLSLARALLPDTPVFVFARDPDQRRQAIELGAHWAGDTHEQPPAAPDAIIDTTPVWETVLAALTRLAPGGRLVINAIAKEPGDRQRLVELDYPSQLWKEKEIKSVANVTRADIEAFLAAAAEHGFRPEVSELPLEQANDALKRIRFGRFRGAFVLQPGEHASSHEPLA</sequence>
<dbReference type="SUPFAM" id="SSF51735">
    <property type="entry name" value="NAD(P)-binding Rossmann-fold domains"/>
    <property type="match status" value="1"/>
</dbReference>
<organism evidence="7 8">
    <name type="scientific">Wenzhouxiangella marina</name>
    <dbReference type="NCBI Taxonomy" id="1579979"/>
    <lineage>
        <taxon>Bacteria</taxon>
        <taxon>Pseudomonadati</taxon>
        <taxon>Pseudomonadota</taxon>
        <taxon>Gammaproteobacteria</taxon>
        <taxon>Chromatiales</taxon>
        <taxon>Wenzhouxiangellaceae</taxon>
        <taxon>Wenzhouxiangella</taxon>
    </lineage>
</organism>
<dbReference type="Pfam" id="PF08240">
    <property type="entry name" value="ADH_N"/>
    <property type="match status" value="1"/>
</dbReference>
<keyword evidence="3" id="KW-0479">Metal-binding</keyword>
<dbReference type="KEGG" id="wma:WM2015_1228"/>
<proteinExistence type="inferred from homology"/>
<dbReference type="OrthoDB" id="9771084at2"/>
<keyword evidence="5" id="KW-0560">Oxidoreductase</keyword>
<comment type="cofactor">
    <cofactor evidence="1">
        <name>Zn(2+)</name>
        <dbReference type="ChEBI" id="CHEBI:29105"/>
    </cofactor>
</comment>
<dbReference type="GO" id="GO:0005737">
    <property type="term" value="C:cytoplasm"/>
    <property type="evidence" value="ECO:0007669"/>
    <property type="project" value="TreeGrafter"/>
</dbReference>
<accession>A0A0K0XVF2</accession>
<comment type="similarity">
    <text evidence="2">Belongs to the zinc-containing alcohol dehydrogenase family.</text>
</comment>
<dbReference type="InterPro" id="IPR036291">
    <property type="entry name" value="NAD(P)-bd_dom_sf"/>
</dbReference>
<evidence type="ECO:0000313" key="8">
    <source>
        <dbReference type="Proteomes" id="UP000066624"/>
    </source>
</evidence>
<dbReference type="Gene3D" id="3.90.180.10">
    <property type="entry name" value="Medium-chain alcohol dehydrogenases, catalytic domain"/>
    <property type="match status" value="1"/>
</dbReference>
<dbReference type="SUPFAM" id="SSF50129">
    <property type="entry name" value="GroES-like"/>
    <property type="match status" value="1"/>
</dbReference>
<dbReference type="PATRIC" id="fig|1579979.3.peg.1257"/>
<keyword evidence="4" id="KW-0862">Zinc</keyword>
<evidence type="ECO:0000256" key="4">
    <source>
        <dbReference type="ARBA" id="ARBA00022833"/>
    </source>
</evidence>
<evidence type="ECO:0000256" key="3">
    <source>
        <dbReference type="ARBA" id="ARBA00022723"/>
    </source>
</evidence>
<dbReference type="Proteomes" id="UP000066624">
    <property type="component" value="Chromosome"/>
</dbReference>
<evidence type="ECO:0000256" key="2">
    <source>
        <dbReference type="ARBA" id="ARBA00008072"/>
    </source>
</evidence>
<dbReference type="GO" id="GO:0046872">
    <property type="term" value="F:metal ion binding"/>
    <property type="evidence" value="ECO:0007669"/>
    <property type="project" value="UniProtKB-KW"/>
</dbReference>
<evidence type="ECO:0000313" key="7">
    <source>
        <dbReference type="EMBL" id="AKS41602.1"/>
    </source>
</evidence>
<dbReference type="InterPro" id="IPR013154">
    <property type="entry name" value="ADH-like_N"/>
</dbReference>
<feature type="domain" description="Alcohol dehydrogenase-like N-terminal" evidence="6">
    <location>
        <begin position="31"/>
        <end position="140"/>
    </location>
</feature>
<dbReference type="InterPro" id="IPR011032">
    <property type="entry name" value="GroES-like_sf"/>
</dbReference>
<dbReference type="STRING" id="1579979.WM2015_1228"/>
<dbReference type="PANTHER" id="PTHR42940:SF8">
    <property type="entry name" value="VACUOLAR PROTEIN SORTING-ASSOCIATED PROTEIN 11"/>
    <property type="match status" value="1"/>
</dbReference>
<gene>
    <name evidence="7" type="ORF">WM2015_1228</name>
</gene>
<reference evidence="7 8" key="1">
    <citation type="submission" date="2015-07" db="EMBL/GenBank/DDBJ databases">
        <authorList>
            <person name="Noorani M."/>
        </authorList>
    </citation>
    <scope>NUCLEOTIDE SEQUENCE [LARGE SCALE GENOMIC DNA]</scope>
    <source>
        <strain evidence="7 8">KCTC 42284</strain>
    </source>
</reference>
<dbReference type="EMBL" id="CP012154">
    <property type="protein sequence ID" value="AKS41602.1"/>
    <property type="molecule type" value="Genomic_DNA"/>
</dbReference>
<protein>
    <submittedName>
        <fullName evidence="7">Alcohol dehydrogenase</fullName>
    </submittedName>
</protein>
<evidence type="ECO:0000256" key="1">
    <source>
        <dbReference type="ARBA" id="ARBA00001947"/>
    </source>
</evidence>
<evidence type="ECO:0000256" key="5">
    <source>
        <dbReference type="ARBA" id="ARBA00023002"/>
    </source>
</evidence>
<keyword evidence="8" id="KW-1185">Reference proteome</keyword>
<dbReference type="PANTHER" id="PTHR42940">
    <property type="entry name" value="ALCOHOL DEHYDROGENASE 1-RELATED"/>
    <property type="match status" value="1"/>
</dbReference>
<dbReference type="RefSeq" id="WP_049725233.1">
    <property type="nucleotide sequence ID" value="NZ_CP012154.1"/>
</dbReference>
<dbReference type="GO" id="GO:0004022">
    <property type="term" value="F:alcohol dehydrogenase (NAD+) activity"/>
    <property type="evidence" value="ECO:0007669"/>
    <property type="project" value="TreeGrafter"/>
</dbReference>